<evidence type="ECO:0000313" key="1">
    <source>
        <dbReference type="EMBL" id="VDM81586.1"/>
    </source>
</evidence>
<accession>A0A3P7JE22</accession>
<dbReference type="AlphaFoldDB" id="A0A3P7JE22"/>
<organism evidence="1 2">
    <name type="scientific">Strongylus vulgaris</name>
    <name type="common">Blood worm</name>
    <dbReference type="NCBI Taxonomy" id="40348"/>
    <lineage>
        <taxon>Eukaryota</taxon>
        <taxon>Metazoa</taxon>
        <taxon>Ecdysozoa</taxon>
        <taxon>Nematoda</taxon>
        <taxon>Chromadorea</taxon>
        <taxon>Rhabditida</taxon>
        <taxon>Rhabditina</taxon>
        <taxon>Rhabditomorpha</taxon>
        <taxon>Strongyloidea</taxon>
        <taxon>Strongylidae</taxon>
        <taxon>Strongylus</taxon>
    </lineage>
</organism>
<protein>
    <submittedName>
        <fullName evidence="1">Uncharacterized protein</fullName>
    </submittedName>
</protein>
<dbReference type="Proteomes" id="UP000270094">
    <property type="component" value="Unassembled WGS sequence"/>
</dbReference>
<gene>
    <name evidence="1" type="ORF">SVUK_LOCUS16584</name>
</gene>
<name>A0A3P7JE22_STRVU</name>
<keyword evidence="2" id="KW-1185">Reference proteome</keyword>
<proteinExistence type="predicted"/>
<reference evidence="1 2" key="1">
    <citation type="submission" date="2018-11" db="EMBL/GenBank/DDBJ databases">
        <authorList>
            <consortium name="Pathogen Informatics"/>
        </authorList>
    </citation>
    <scope>NUCLEOTIDE SEQUENCE [LARGE SCALE GENOMIC DNA]</scope>
</reference>
<evidence type="ECO:0000313" key="2">
    <source>
        <dbReference type="Proteomes" id="UP000270094"/>
    </source>
</evidence>
<sequence length="247" mass="26252">MIFSQSLSYNNSRTLANPVNSPAVARALRQYVRAPVRPAVPLHAANHHPSAVLASKLAKLHVAHPTATANSLALLLVEIKTTSRSSSSRVARTTATTNATNNALPPAQLLCALRRVNLLVLPPALLNVHQLACPRAHHRAPNSNLSQSLSSCHRAIAARARANLNAARLAQLLSANSRVTINANRLATTTSNRCPANRPPHLAVDAQPATLNAVDHAVADAKIQAMKEEITIRILVSVQSISCKFGA</sequence>
<dbReference type="EMBL" id="UYYB01113616">
    <property type="protein sequence ID" value="VDM81586.1"/>
    <property type="molecule type" value="Genomic_DNA"/>
</dbReference>